<feature type="compositionally biased region" description="Low complexity" evidence="1">
    <location>
        <begin position="69"/>
        <end position="86"/>
    </location>
</feature>
<sequence>MDCTNFWKEQARAKVISDTHASCSALVDQIIVEETPYVDRSNDSPSATTSTSNASTFQNETNCNSLPPSSTTSFDNGNSNNSSSNESISPWLIHNINVTDLFRTYQQQISPTDSTFKIETDLQEILALSDILFLAPNEHNTLKSQVFGLATLHSLCDHVLSDLMKTTDSTEDNQLTDDEFMTITRTIYGVDAKTKSIREAKLDLLSLSARMTGNKAGVVEGIANLLTKLPRNRLLNLDKIGEVELQTTYYDAFLSEIIADQDRNVALRWANKSSSEEETDIRPDAIILTLMQHDFGYPVGFGEVKPGNSSTTKHSVCMDILRLGITSKRAIDKWHLSGCLVFMINVFYISFFVVRKQHKHLYMMTEIGAMTVASSLSELH</sequence>
<reference evidence="3" key="1">
    <citation type="journal article" date="2020" name="Microb. Genom.">
        <title>Genetic diversity of clinical and environmental Mucorales isolates obtained from an investigation of mucormycosis cases among solid organ transplant recipients.</title>
        <authorList>
            <person name="Nguyen M.H."/>
            <person name="Kaul D."/>
            <person name="Muto C."/>
            <person name="Cheng S.J."/>
            <person name="Richter R.A."/>
            <person name="Bruno V.M."/>
            <person name="Liu G."/>
            <person name="Beyhan S."/>
            <person name="Sundermann A.J."/>
            <person name="Mounaud S."/>
            <person name="Pasculle A.W."/>
            <person name="Nierman W.C."/>
            <person name="Driscoll E."/>
            <person name="Cumbie R."/>
            <person name="Clancy C.J."/>
            <person name="Dupont C.L."/>
        </authorList>
    </citation>
    <scope>NUCLEOTIDE SEQUENCE</scope>
    <source>
        <strain evidence="3">GL11</strain>
    </source>
</reference>
<gene>
    <name evidence="3" type="ORF">G6F64_012644</name>
</gene>
<keyword evidence="2" id="KW-0812">Transmembrane</keyword>
<protein>
    <submittedName>
        <fullName evidence="3">Uncharacterized protein</fullName>
    </submittedName>
</protein>
<evidence type="ECO:0000256" key="1">
    <source>
        <dbReference type="SAM" id="MobiDB-lite"/>
    </source>
</evidence>
<accession>A0A9P6WXA1</accession>
<feature type="compositionally biased region" description="Polar residues" evidence="1">
    <location>
        <begin position="57"/>
        <end position="68"/>
    </location>
</feature>
<keyword evidence="2" id="KW-0472">Membrane</keyword>
<name>A0A9P6WXA1_RHIOR</name>
<feature type="compositionally biased region" description="Low complexity" evidence="1">
    <location>
        <begin position="43"/>
        <end position="56"/>
    </location>
</feature>
<evidence type="ECO:0000256" key="2">
    <source>
        <dbReference type="SAM" id="Phobius"/>
    </source>
</evidence>
<keyword evidence="2" id="KW-1133">Transmembrane helix</keyword>
<dbReference type="Proteomes" id="UP000716291">
    <property type="component" value="Unassembled WGS sequence"/>
</dbReference>
<feature type="transmembrane region" description="Helical" evidence="2">
    <location>
        <begin position="334"/>
        <end position="354"/>
    </location>
</feature>
<evidence type="ECO:0000313" key="4">
    <source>
        <dbReference type="Proteomes" id="UP000716291"/>
    </source>
</evidence>
<evidence type="ECO:0000313" key="3">
    <source>
        <dbReference type="EMBL" id="KAG1300498.1"/>
    </source>
</evidence>
<dbReference type="AlphaFoldDB" id="A0A9P6WXA1"/>
<organism evidence="3 4">
    <name type="scientific">Rhizopus oryzae</name>
    <name type="common">Mucormycosis agent</name>
    <name type="synonym">Rhizopus arrhizus var. delemar</name>
    <dbReference type="NCBI Taxonomy" id="64495"/>
    <lineage>
        <taxon>Eukaryota</taxon>
        <taxon>Fungi</taxon>
        <taxon>Fungi incertae sedis</taxon>
        <taxon>Mucoromycota</taxon>
        <taxon>Mucoromycotina</taxon>
        <taxon>Mucoromycetes</taxon>
        <taxon>Mucorales</taxon>
        <taxon>Mucorineae</taxon>
        <taxon>Rhizopodaceae</taxon>
        <taxon>Rhizopus</taxon>
    </lineage>
</organism>
<feature type="region of interest" description="Disordered" evidence="1">
    <location>
        <begin position="37"/>
        <end position="86"/>
    </location>
</feature>
<dbReference type="EMBL" id="JAANQT010004072">
    <property type="protein sequence ID" value="KAG1300498.1"/>
    <property type="molecule type" value="Genomic_DNA"/>
</dbReference>
<proteinExistence type="predicted"/>
<keyword evidence="4" id="KW-1185">Reference proteome</keyword>
<comment type="caution">
    <text evidence="3">The sequence shown here is derived from an EMBL/GenBank/DDBJ whole genome shotgun (WGS) entry which is preliminary data.</text>
</comment>